<proteinExistence type="predicted"/>
<gene>
    <name evidence="2" type="ORF">Fcan01_19062</name>
</gene>
<feature type="transmembrane region" description="Helical" evidence="1">
    <location>
        <begin position="131"/>
        <end position="157"/>
    </location>
</feature>
<protein>
    <submittedName>
        <fullName evidence="2">Uncharacterized protein</fullName>
    </submittedName>
</protein>
<sequence length="279" mass="31532">MMFSSVVPLVQLQLKYLSNLGLQLIKWNAKRHQFFSTGSNQRNIRLVLGTLFVIVLNGFYTIFLQRHHARSLVQLFTAAFATALAITSTILCKPDPFVYLMNMTIQFEAKCFPKLESAPLWKIDYMSGWRLALWFCCWSTLLVSIVGPSCVIAITLYQPNLPPFLGSMLPIWENDTPCAAVMHMAVSLYQAWTLYVLGIAFSLAVGHIFFGILLSVTMYITSLTRTLGWNSSSKISKIGIQYYKQVEILISHLNYCFRPVVLPAILLYAIAVNILNGQI</sequence>
<dbReference type="EMBL" id="LNIX01000016">
    <property type="protein sequence ID" value="OXA46157.1"/>
    <property type="molecule type" value="Genomic_DNA"/>
</dbReference>
<name>A0A226DNC8_FOLCA</name>
<reference evidence="2 3" key="1">
    <citation type="submission" date="2015-12" db="EMBL/GenBank/DDBJ databases">
        <title>The genome of Folsomia candida.</title>
        <authorList>
            <person name="Faddeeva A."/>
            <person name="Derks M.F."/>
            <person name="Anvar Y."/>
            <person name="Smit S."/>
            <person name="Van Straalen N."/>
            <person name="Roelofs D."/>
        </authorList>
    </citation>
    <scope>NUCLEOTIDE SEQUENCE [LARGE SCALE GENOMIC DNA]</scope>
    <source>
        <strain evidence="2 3">VU population</strain>
        <tissue evidence="2">Whole body</tissue>
    </source>
</reference>
<dbReference type="Proteomes" id="UP000198287">
    <property type="component" value="Unassembled WGS sequence"/>
</dbReference>
<keyword evidence="3" id="KW-1185">Reference proteome</keyword>
<dbReference type="AlphaFoldDB" id="A0A226DNC8"/>
<keyword evidence="1" id="KW-0812">Transmembrane</keyword>
<feature type="transmembrane region" description="Helical" evidence="1">
    <location>
        <begin position="255"/>
        <end position="275"/>
    </location>
</feature>
<feature type="transmembrane region" description="Helical" evidence="1">
    <location>
        <begin position="71"/>
        <end position="92"/>
    </location>
</feature>
<keyword evidence="1" id="KW-1133">Transmembrane helix</keyword>
<feature type="transmembrane region" description="Helical" evidence="1">
    <location>
        <begin position="192"/>
        <end position="220"/>
    </location>
</feature>
<evidence type="ECO:0000256" key="1">
    <source>
        <dbReference type="SAM" id="Phobius"/>
    </source>
</evidence>
<evidence type="ECO:0000313" key="2">
    <source>
        <dbReference type="EMBL" id="OXA46157.1"/>
    </source>
</evidence>
<feature type="transmembrane region" description="Helical" evidence="1">
    <location>
        <begin position="46"/>
        <end position="65"/>
    </location>
</feature>
<accession>A0A226DNC8</accession>
<organism evidence="2 3">
    <name type="scientific">Folsomia candida</name>
    <name type="common">Springtail</name>
    <dbReference type="NCBI Taxonomy" id="158441"/>
    <lineage>
        <taxon>Eukaryota</taxon>
        <taxon>Metazoa</taxon>
        <taxon>Ecdysozoa</taxon>
        <taxon>Arthropoda</taxon>
        <taxon>Hexapoda</taxon>
        <taxon>Collembola</taxon>
        <taxon>Entomobryomorpha</taxon>
        <taxon>Isotomoidea</taxon>
        <taxon>Isotomidae</taxon>
        <taxon>Proisotominae</taxon>
        <taxon>Folsomia</taxon>
    </lineage>
</organism>
<evidence type="ECO:0000313" key="3">
    <source>
        <dbReference type="Proteomes" id="UP000198287"/>
    </source>
</evidence>
<keyword evidence="1" id="KW-0472">Membrane</keyword>
<comment type="caution">
    <text evidence="2">The sequence shown here is derived from an EMBL/GenBank/DDBJ whole genome shotgun (WGS) entry which is preliminary data.</text>
</comment>